<organism evidence="1 2">
    <name type="scientific">Purpureocillium lilacinum</name>
    <name type="common">Paecilomyces lilacinus</name>
    <dbReference type="NCBI Taxonomy" id="33203"/>
    <lineage>
        <taxon>Eukaryota</taxon>
        <taxon>Fungi</taxon>
        <taxon>Dikarya</taxon>
        <taxon>Ascomycota</taxon>
        <taxon>Pezizomycotina</taxon>
        <taxon>Sordariomycetes</taxon>
        <taxon>Hypocreomycetidae</taxon>
        <taxon>Hypocreales</taxon>
        <taxon>Ophiocordycipitaceae</taxon>
        <taxon>Purpureocillium</taxon>
    </lineage>
</organism>
<name>A0ABR0C7M0_PURLI</name>
<evidence type="ECO:0000313" key="1">
    <source>
        <dbReference type="EMBL" id="KAK4092383.1"/>
    </source>
</evidence>
<protein>
    <submittedName>
        <fullName evidence="1">Uncharacterized protein</fullName>
    </submittedName>
</protein>
<dbReference type="Proteomes" id="UP001287286">
    <property type="component" value="Unassembled WGS sequence"/>
</dbReference>
<accession>A0ABR0C7M0</accession>
<reference evidence="1 2" key="1">
    <citation type="journal article" date="2024" name="Microbiol. Resour. Announc.">
        <title>Genome annotations for the ascomycete fungi Trichoderma harzianum, Trichoderma aggressivum, and Purpureocillium lilacinum.</title>
        <authorList>
            <person name="Beijen E.P.W."/>
            <person name="Ohm R.A."/>
        </authorList>
    </citation>
    <scope>NUCLEOTIDE SEQUENCE [LARGE SCALE GENOMIC DNA]</scope>
    <source>
        <strain evidence="1 2">CBS 150709</strain>
    </source>
</reference>
<sequence>MRCTVAARQAISAALLHKFMQGVKGGNNTPLVGVARNLLAEQGGPSLQARKQKNVRYAPRPATVQRTSSQHWPTSPAYGAGHYVTLCAHVHGARASAQLSVPEAANGSSKHCRANLWPLPGHSSWTRKPGTPPPGCPILPGQMSRWCVWADDEYTNNGRRPAGPVPEAARQIAFLHPNPCHAFWPLLPWPASIVRLRHPIVRQSSLVAITARTYTPPPPPLSNSSGAVISAASFWTTNALYELCVAETHRTKFLVQLFVAHNRTWSSVDARCGWLCLAHASALERSPVANLDGPRHRDPSNKARSDGAKLLIADRRRRLPGDVVLCTVDEKRAICMAQPGLPQSPDTRIRACSLADEWFLCAAMPFPFDHSGSGELECAPLILEKTRSQFLILQAEAAYYGESGELYWYGHEAFAMADHTPASSS</sequence>
<comment type="caution">
    <text evidence="1">The sequence shown here is derived from an EMBL/GenBank/DDBJ whole genome shotgun (WGS) entry which is preliminary data.</text>
</comment>
<gene>
    <name evidence="1" type="ORF">Purlil1_3004</name>
</gene>
<proteinExistence type="predicted"/>
<evidence type="ECO:0000313" key="2">
    <source>
        <dbReference type="Proteomes" id="UP001287286"/>
    </source>
</evidence>
<dbReference type="EMBL" id="JAWRVI010000008">
    <property type="protein sequence ID" value="KAK4092383.1"/>
    <property type="molecule type" value="Genomic_DNA"/>
</dbReference>
<keyword evidence="2" id="KW-1185">Reference proteome</keyword>